<dbReference type="Pfam" id="PF00098">
    <property type="entry name" value="zf-CCHC"/>
    <property type="match status" value="1"/>
</dbReference>
<dbReference type="InterPro" id="IPR001878">
    <property type="entry name" value="Znf_CCHC"/>
</dbReference>
<keyword evidence="1" id="KW-0479">Metal-binding</keyword>
<proteinExistence type="predicted"/>
<accession>A0A392U4A4</accession>
<dbReference type="GO" id="GO:0016874">
    <property type="term" value="F:ligase activity"/>
    <property type="evidence" value="ECO:0007669"/>
    <property type="project" value="UniProtKB-KW"/>
</dbReference>
<dbReference type="EMBL" id="LXQA010731512">
    <property type="protein sequence ID" value="MCI68152.1"/>
    <property type="molecule type" value="Genomic_DNA"/>
</dbReference>
<comment type="caution">
    <text evidence="4">The sequence shown here is derived from an EMBL/GenBank/DDBJ whole genome shotgun (WGS) entry which is preliminary data.</text>
</comment>
<dbReference type="GO" id="GO:0003676">
    <property type="term" value="F:nucleic acid binding"/>
    <property type="evidence" value="ECO:0007669"/>
    <property type="project" value="InterPro"/>
</dbReference>
<keyword evidence="1" id="KW-0862">Zinc</keyword>
<keyword evidence="1" id="KW-0863">Zinc-finger</keyword>
<dbReference type="SUPFAM" id="SSF57756">
    <property type="entry name" value="Retrovirus zinc finger-like domains"/>
    <property type="match status" value="1"/>
</dbReference>
<feature type="region of interest" description="Disordered" evidence="2">
    <location>
        <begin position="38"/>
        <end position="66"/>
    </location>
</feature>
<evidence type="ECO:0000256" key="1">
    <source>
        <dbReference type="PROSITE-ProRule" id="PRU00047"/>
    </source>
</evidence>
<dbReference type="Proteomes" id="UP000265520">
    <property type="component" value="Unassembled WGS sequence"/>
</dbReference>
<dbReference type="AlphaFoldDB" id="A0A392U4A4"/>
<sequence length="75" mass="8268">GGGSVNSKNSKKFNKKNVQCYNCEKFGHFADECWFGKGQNGKGKKKKNNDEACAVQEDSSDDGDEVKLMMATLNE</sequence>
<keyword evidence="5" id="KW-1185">Reference proteome</keyword>
<dbReference type="PROSITE" id="PS50158">
    <property type="entry name" value="ZF_CCHC"/>
    <property type="match status" value="1"/>
</dbReference>
<protein>
    <submittedName>
        <fullName evidence="4">DNA ligase 1-like</fullName>
    </submittedName>
</protein>
<evidence type="ECO:0000259" key="3">
    <source>
        <dbReference type="PROSITE" id="PS50158"/>
    </source>
</evidence>
<keyword evidence="4" id="KW-0436">Ligase</keyword>
<dbReference type="Gene3D" id="4.10.60.10">
    <property type="entry name" value="Zinc finger, CCHC-type"/>
    <property type="match status" value="1"/>
</dbReference>
<reference evidence="4 5" key="1">
    <citation type="journal article" date="2018" name="Front. Plant Sci.">
        <title>Red Clover (Trifolium pratense) and Zigzag Clover (T. medium) - A Picture of Genomic Similarities and Differences.</title>
        <authorList>
            <person name="Dluhosova J."/>
            <person name="Istvanek J."/>
            <person name="Nedelnik J."/>
            <person name="Repkova J."/>
        </authorList>
    </citation>
    <scope>NUCLEOTIDE SEQUENCE [LARGE SCALE GENOMIC DNA]</scope>
    <source>
        <strain evidence="5">cv. 10/8</strain>
        <tissue evidence="4">Leaf</tissue>
    </source>
</reference>
<dbReference type="SMART" id="SM00343">
    <property type="entry name" value="ZnF_C2HC"/>
    <property type="match status" value="1"/>
</dbReference>
<organism evidence="4 5">
    <name type="scientific">Trifolium medium</name>
    <dbReference type="NCBI Taxonomy" id="97028"/>
    <lineage>
        <taxon>Eukaryota</taxon>
        <taxon>Viridiplantae</taxon>
        <taxon>Streptophyta</taxon>
        <taxon>Embryophyta</taxon>
        <taxon>Tracheophyta</taxon>
        <taxon>Spermatophyta</taxon>
        <taxon>Magnoliopsida</taxon>
        <taxon>eudicotyledons</taxon>
        <taxon>Gunneridae</taxon>
        <taxon>Pentapetalae</taxon>
        <taxon>rosids</taxon>
        <taxon>fabids</taxon>
        <taxon>Fabales</taxon>
        <taxon>Fabaceae</taxon>
        <taxon>Papilionoideae</taxon>
        <taxon>50 kb inversion clade</taxon>
        <taxon>NPAAA clade</taxon>
        <taxon>Hologalegina</taxon>
        <taxon>IRL clade</taxon>
        <taxon>Trifolieae</taxon>
        <taxon>Trifolium</taxon>
    </lineage>
</organism>
<evidence type="ECO:0000313" key="4">
    <source>
        <dbReference type="EMBL" id="MCI68152.1"/>
    </source>
</evidence>
<evidence type="ECO:0000256" key="2">
    <source>
        <dbReference type="SAM" id="MobiDB-lite"/>
    </source>
</evidence>
<dbReference type="GO" id="GO:0008270">
    <property type="term" value="F:zinc ion binding"/>
    <property type="evidence" value="ECO:0007669"/>
    <property type="project" value="UniProtKB-KW"/>
</dbReference>
<dbReference type="InterPro" id="IPR036875">
    <property type="entry name" value="Znf_CCHC_sf"/>
</dbReference>
<name>A0A392U4A4_9FABA</name>
<feature type="non-terminal residue" evidence="4">
    <location>
        <position position="75"/>
    </location>
</feature>
<feature type="non-terminal residue" evidence="4">
    <location>
        <position position="1"/>
    </location>
</feature>
<evidence type="ECO:0000313" key="5">
    <source>
        <dbReference type="Proteomes" id="UP000265520"/>
    </source>
</evidence>
<feature type="domain" description="CCHC-type" evidence="3">
    <location>
        <begin position="20"/>
        <end position="33"/>
    </location>
</feature>